<dbReference type="InterPro" id="IPR047647">
    <property type="entry name" value="ISAs1_transpos"/>
</dbReference>
<feature type="domain" description="Transposase IS4-like" evidence="1">
    <location>
        <begin position="109"/>
        <end position="344"/>
    </location>
</feature>
<dbReference type="InterPro" id="IPR032806">
    <property type="entry name" value="YbfD_N"/>
</dbReference>
<dbReference type="PANTHER" id="PTHR30298">
    <property type="entry name" value="H REPEAT-ASSOCIATED PREDICTED TRANSPOSASE"/>
    <property type="match status" value="1"/>
</dbReference>
<dbReference type="InterPro" id="IPR002559">
    <property type="entry name" value="Transposase_11"/>
</dbReference>
<feature type="non-terminal residue" evidence="3">
    <location>
        <position position="351"/>
    </location>
</feature>
<dbReference type="Proteomes" id="UP000321580">
    <property type="component" value="Unassembled WGS sequence"/>
</dbReference>
<dbReference type="NCBIfam" id="NF033564">
    <property type="entry name" value="transpos_ISAs1"/>
    <property type="match status" value="1"/>
</dbReference>
<dbReference type="PANTHER" id="PTHR30298:SF0">
    <property type="entry name" value="PROTEIN YBFL-RELATED"/>
    <property type="match status" value="1"/>
</dbReference>
<dbReference type="InterPro" id="IPR051698">
    <property type="entry name" value="Transposase_11-like"/>
</dbReference>
<evidence type="ECO:0000259" key="2">
    <source>
        <dbReference type="Pfam" id="PF13808"/>
    </source>
</evidence>
<dbReference type="GO" id="GO:0004803">
    <property type="term" value="F:transposase activity"/>
    <property type="evidence" value="ECO:0007669"/>
    <property type="project" value="InterPro"/>
</dbReference>
<comment type="caution">
    <text evidence="3">The sequence shown here is derived from an EMBL/GenBank/DDBJ whole genome shotgun (WGS) entry which is preliminary data.</text>
</comment>
<dbReference type="AlphaFoldDB" id="A0A5C6REX2"/>
<organism evidence="3 4">
    <name type="scientific">Phaeodactylibacter luteus</name>
    <dbReference type="NCBI Taxonomy" id="1564516"/>
    <lineage>
        <taxon>Bacteria</taxon>
        <taxon>Pseudomonadati</taxon>
        <taxon>Bacteroidota</taxon>
        <taxon>Saprospiria</taxon>
        <taxon>Saprospirales</taxon>
        <taxon>Haliscomenobacteraceae</taxon>
        <taxon>Phaeodactylibacter</taxon>
    </lineage>
</organism>
<protein>
    <submittedName>
        <fullName evidence="3">ISAs1 family transposase</fullName>
    </submittedName>
</protein>
<proteinExistence type="predicted"/>
<dbReference type="Pfam" id="PF01609">
    <property type="entry name" value="DDE_Tnp_1"/>
    <property type="match status" value="1"/>
</dbReference>
<dbReference type="OrthoDB" id="9815086at2"/>
<gene>
    <name evidence="3" type="ORF">FRY97_21905</name>
</gene>
<keyword evidence="4" id="KW-1185">Reference proteome</keyword>
<sequence>MSEDRASLQSLITTFESIPDFRVDRHKKYSLGEILFLTLSAVVSGCSDWDEIADFGREKLAWLRRFYEYKNGTPSHDTINRVVSLLDPRTFEEHFIGWATKGLELPEGTIVNVDGKKLRGSATKKEQQTPHAQGGKSAVHLVQAWCNELQLCLGQYQTKEKSNEITAIPALLELLDLRGCIVTIDAMGCQKAIAEQLLGQQADYVFGLKNNQLKLKEAVSSLFEQAGTINDKELKLEALPEHIAEQSDQGHGRLEKRICRVLPAKLLGEELRAEWPGLESIVEITACRLVLATNQFSMEKRYYISSLKAGAADFNRVVRSHWAIENNLHWSLDVQFKEDQSLKRANHAAAN</sequence>
<accession>A0A5C6REX2</accession>
<name>A0A5C6REX2_9BACT</name>
<feature type="domain" description="H repeat-associated protein N-terminal" evidence="2">
    <location>
        <begin position="13"/>
        <end position="99"/>
    </location>
</feature>
<evidence type="ECO:0000259" key="1">
    <source>
        <dbReference type="Pfam" id="PF01609"/>
    </source>
</evidence>
<evidence type="ECO:0000313" key="3">
    <source>
        <dbReference type="EMBL" id="TXB55515.1"/>
    </source>
</evidence>
<dbReference type="RefSeq" id="WP_147169759.1">
    <property type="nucleotide sequence ID" value="NZ_VOOR01000150.1"/>
</dbReference>
<evidence type="ECO:0000313" key="4">
    <source>
        <dbReference type="Proteomes" id="UP000321580"/>
    </source>
</evidence>
<dbReference type="GO" id="GO:0003677">
    <property type="term" value="F:DNA binding"/>
    <property type="evidence" value="ECO:0007669"/>
    <property type="project" value="InterPro"/>
</dbReference>
<dbReference type="Pfam" id="PF13808">
    <property type="entry name" value="DDE_Tnp_1_assoc"/>
    <property type="match status" value="1"/>
</dbReference>
<dbReference type="GO" id="GO:0006313">
    <property type="term" value="P:DNA transposition"/>
    <property type="evidence" value="ECO:0007669"/>
    <property type="project" value="InterPro"/>
</dbReference>
<dbReference type="EMBL" id="VOOR01000150">
    <property type="protein sequence ID" value="TXB55515.1"/>
    <property type="molecule type" value="Genomic_DNA"/>
</dbReference>
<reference evidence="3 4" key="1">
    <citation type="submission" date="2019-08" db="EMBL/GenBank/DDBJ databases">
        <title>Genome of Phaeodactylibacter luteus.</title>
        <authorList>
            <person name="Bowman J.P."/>
        </authorList>
    </citation>
    <scope>NUCLEOTIDE SEQUENCE [LARGE SCALE GENOMIC DNA]</scope>
    <source>
        <strain evidence="3 4">KCTC 42180</strain>
    </source>
</reference>